<dbReference type="EMBL" id="ADLN01000006">
    <property type="protein sequence ID" value="EHI61251.1"/>
    <property type="molecule type" value="Genomic_DNA"/>
</dbReference>
<name>G5IBE5_9FIRM</name>
<accession>G5IBE5</accession>
<evidence type="ECO:0000313" key="2">
    <source>
        <dbReference type="Proteomes" id="UP000005384"/>
    </source>
</evidence>
<sequence>MLSPQCFFDKYYNGTLEEVDFNFVKKGQDEKSVKGTVRRKIKILPDMMELFKSGLQAEENFEKNKVFCSFAADGSCTLGFSESEKVRLKSLIKGNELNNPKAVELVLRKEAGAAYFDVIIVGDEVSLEKYRNRIESMLADKMSYKNS</sequence>
<comment type="caution">
    <text evidence="1">The sequence shown here is derived from an EMBL/GenBank/DDBJ whole genome shotgun (WGS) entry which is preliminary data.</text>
</comment>
<reference evidence="1 2" key="1">
    <citation type="submission" date="2011-08" db="EMBL/GenBank/DDBJ databases">
        <title>The Genome Sequence of Clostridium hathewayi WAL-18680.</title>
        <authorList>
            <consortium name="The Broad Institute Genome Sequencing Platform"/>
            <person name="Earl A."/>
            <person name="Ward D."/>
            <person name="Feldgarden M."/>
            <person name="Gevers D."/>
            <person name="Finegold S.M."/>
            <person name="Summanen P.H."/>
            <person name="Molitoris D.R."/>
            <person name="Song M."/>
            <person name="Daigneault M."/>
            <person name="Allen-Vercoe E."/>
            <person name="Young S.K."/>
            <person name="Zeng Q."/>
            <person name="Gargeya S."/>
            <person name="Fitzgerald M."/>
            <person name="Haas B."/>
            <person name="Abouelleil A."/>
            <person name="Alvarado L."/>
            <person name="Arachchi H.M."/>
            <person name="Berlin A."/>
            <person name="Brown A."/>
            <person name="Chapman S.B."/>
            <person name="Chen Z."/>
            <person name="Dunbar C."/>
            <person name="Freedman E."/>
            <person name="Gearin G."/>
            <person name="Gellesch M."/>
            <person name="Goldberg J."/>
            <person name="Griggs A."/>
            <person name="Gujja S."/>
            <person name="Heiman D."/>
            <person name="Howarth C."/>
            <person name="Larson L."/>
            <person name="Lui A."/>
            <person name="MacDonald P.J.P."/>
            <person name="Montmayeur A."/>
            <person name="Murphy C."/>
            <person name="Neiman D."/>
            <person name="Pearson M."/>
            <person name="Priest M."/>
            <person name="Roberts A."/>
            <person name="Saif S."/>
            <person name="Shea T."/>
            <person name="Shenoy N."/>
            <person name="Sisk P."/>
            <person name="Stolte C."/>
            <person name="Sykes S."/>
            <person name="Wortman J."/>
            <person name="Nusbaum C."/>
            <person name="Birren B."/>
        </authorList>
    </citation>
    <scope>NUCLEOTIDE SEQUENCE [LARGE SCALE GENOMIC DNA]</scope>
    <source>
        <strain evidence="1 2">WAL-18680</strain>
    </source>
</reference>
<dbReference type="AlphaFoldDB" id="G5IBE5"/>
<protein>
    <submittedName>
        <fullName evidence="1">Uncharacterized protein</fullName>
    </submittedName>
</protein>
<dbReference type="HOGENOM" id="CLU_1822619_0_0_9"/>
<proteinExistence type="predicted"/>
<evidence type="ECO:0000313" key="1">
    <source>
        <dbReference type="EMBL" id="EHI61251.1"/>
    </source>
</evidence>
<keyword evidence="2" id="KW-1185">Reference proteome</keyword>
<dbReference type="PATRIC" id="fig|742737.3.peg.863"/>
<dbReference type="Proteomes" id="UP000005384">
    <property type="component" value="Unassembled WGS sequence"/>
</dbReference>
<gene>
    <name evidence="1" type="ORF">HMPREF9473_00866</name>
</gene>
<organism evidence="1 2">
    <name type="scientific">Hungatella hathewayi WAL-18680</name>
    <dbReference type="NCBI Taxonomy" id="742737"/>
    <lineage>
        <taxon>Bacteria</taxon>
        <taxon>Bacillati</taxon>
        <taxon>Bacillota</taxon>
        <taxon>Clostridia</taxon>
        <taxon>Lachnospirales</taxon>
        <taxon>Lachnospiraceae</taxon>
        <taxon>Hungatella</taxon>
    </lineage>
</organism>